<protein>
    <submittedName>
        <fullName evidence="2">T9SS type A sorting domain-containing protein</fullName>
    </submittedName>
</protein>
<feature type="signal peptide" evidence="1">
    <location>
        <begin position="1"/>
        <end position="20"/>
    </location>
</feature>
<dbReference type="AlphaFoldDB" id="A0A4Z0PKS1"/>
<dbReference type="InterPro" id="IPR013783">
    <property type="entry name" value="Ig-like_fold"/>
</dbReference>
<keyword evidence="1" id="KW-0732">Signal</keyword>
<keyword evidence="3" id="KW-1185">Reference proteome</keyword>
<dbReference type="RefSeq" id="WP_210114432.1">
    <property type="nucleotide sequence ID" value="NZ_SRLD01000016.1"/>
</dbReference>
<proteinExistence type="predicted"/>
<organism evidence="2 3">
    <name type="scientific">Hymenobacter elongatus</name>
    <dbReference type="NCBI Taxonomy" id="877208"/>
    <lineage>
        <taxon>Bacteria</taxon>
        <taxon>Pseudomonadati</taxon>
        <taxon>Bacteroidota</taxon>
        <taxon>Cytophagia</taxon>
        <taxon>Cytophagales</taxon>
        <taxon>Hymenobacteraceae</taxon>
        <taxon>Hymenobacter</taxon>
    </lineage>
</organism>
<evidence type="ECO:0000256" key="1">
    <source>
        <dbReference type="SAM" id="SignalP"/>
    </source>
</evidence>
<feature type="chain" id="PRO_5021392822" evidence="1">
    <location>
        <begin position="21"/>
        <end position="1191"/>
    </location>
</feature>
<dbReference type="InterPro" id="IPR014756">
    <property type="entry name" value="Ig_E-set"/>
</dbReference>
<reference evidence="2 3" key="1">
    <citation type="submission" date="2019-04" db="EMBL/GenBank/DDBJ databases">
        <authorList>
            <person name="Feng G."/>
            <person name="Zhang J."/>
            <person name="Zhu H."/>
        </authorList>
    </citation>
    <scope>NUCLEOTIDE SEQUENCE [LARGE SCALE GENOMIC DNA]</scope>
    <source>
        <strain evidence="2 3">JCM 17223</strain>
    </source>
</reference>
<dbReference type="SUPFAM" id="SSF81296">
    <property type="entry name" value="E set domains"/>
    <property type="match status" value="1"/>
</dbReference>
<dbReference type="Gene3D" id="2.60.40.10">
    <property type="entry name" value="Immunoglobulins"/>
    <property type="match status" value="1"/>
</dbReference>
<gene>
    <name evidence="2" type="ORF">E5J99_09930</name>
</gene>
<dbReference type="EMBL" id="SRLD01000016">
    <property type="protein sequence ID" value="TGE16435.1"/>
    <property type="molecule type" value="Genomic_DNA"/>
</dbReference>
<sequence length="1191" mass="121812">MAARIVLFLGLLLATSTAKAQISSWAGRPSTTPTASTSHVTLDVSNSTTLAGTQAFGNNGGANGIFVLKHGGPAQNSWQRNIGNTSLSMSGFGNVTGGLAGEDGGDVYLAGSLYLPFTDNGLTYAPGTFVSRLRSADGFTTWLWQPAAGESGSMGEIVVSSTNRLFVSGTVRTTLTFGSTLTAFPGDETTGFVGTFSASGLPEWATTLHAPGLRLQQLVTDGANRVSVFGEFSQQLTLGSTTLTAPDAGSGSFAPHPFVATYSATGVLLDAWLAPDEAQSLGVDAGGNIFLAGAFTNSLVLDGTTLTAPGPAHFVAKFSPAHALLWTRLVQRAAAAAEPGLSLQPKIAVDPAGNCYTGAGFSGTVDIGPTTLTGGTNQGETFPRGEYYTLSYAPDGTLRWARQSYADNRGFNVRAFAANMSGVAIGGSFGGSGSSFDPVRIYFGSASTSGPKRFINAFGAYMGDTPLITALSPGLGTTGTAVTISGSNLGSTTELRFGSLAQPSFTASPEGTSLATTAPDGVLPGYVTASTPEGKAVSPGPFLAGPTTWTGATSSDWFEPANWTGGVPTASRDALIPAGVVHNPVIGAGAAAVDDLTLQGGTLNITGGTLSVQGAFVNNGGSLVQTGSGGLAFTGTTAQVLGGNGGTVQLASLTVGPAGAELQGPVQVQQVLTLTGNLISNGNLILLGDANGTAMVIATGTGIVIGAVTVQYYAGTSGSRPAGGSPAGSFPATAARQTAAGTEEYTQLASPITAATISSLATPEYTPVVNPAFNSLKSPKATVSPMPSVFKYTETVATNGFWRGWQSPAALSEALTPGSGYNLRLGGSTTFALTGTLNTGSISSPPLLRTRPAGGWQLLGNPYPSLLDWRVVAATLPASVGRALYVYEREAGTFRYYVNGIGNPLVDVMQAFFVRVVGPVGGIATGFSFTDAARTAYLPRASAFVPPADQRPQVRLLLRTASGSTDETAVYFDSQATAAAEAKADAWKIPVEAAYPMPAGSARPELSSWAGTELLAINGLPALTAAPVAVPLNLTLSQNMSCTITATLRNVPASTAVLLHDQKGNRTYDLRLSAGYQFVGNIGNLDQKRLTLQLMPGAQRAASASVSEAVSVYPQPAREAMLVQLPSTFANGGAVRLQLLNTFGHVLVEQLIPADRLASPVQVSLQGKPAGVYTLRLLSGSRVVSQRVLHE</sequence>
<evidence type="ECO:0000313" key="3">
    <source>
        <dbReference type="Proteomes" id="UP000297739"/>
    </source>
</evidence>
<comment type="caution">
    <text evidence="2">The sequence shown here is derived from an EMBL/GenBank/DDBJ whole genome shotgun (WGS) entry which is preliminary data.</text>
</comment>
<dbReference type="Proteomes" id="UP000297739">
    <property type="component" value="Unassembled WGS sequence"/>
</dbReference>
<evidence type="ECO:0000313" key="2">
    <source>
        <dbReference type="EMBL" id="TGE16435.1"/>
    </source>
</evidence>
<name>A0A4Z0PKS1_9BACT</name>
<accession>A0A4Z0PKS1</accession>